<reference evidence="2 3" key="1">
    <citation type="submission" date="2024-09" db="EMBL/GenBank/DDBJ databases">
        <title>Chromosome-scale assembly of Riccia sorocarpa.</title>
        <authorList>
            <person name="Paukszto L."/>
        </authorList>
    </citation>
    <scope>NUCLEOTIDE SEQUENCE [LARGE SCALE GENOMIC DNA]</scope>
    <source>
        <strain evidence="2">LP-2024</strain>
        <tissue evidence="2">Aerial parts of the thallus</tissue>
    </source>
</reference>
<evidence type="ECO:0000313" key="2">
    <source>
        <dbReference type="EMBL" id="KAL3675152.1"/>
    </source>
</evidence>
<organism evidence="2 3">
    <name type="scientific">Riccia sorocarpa</name>
    <dbReference type="NCBI Taxonomy" id="122646"/>
    <lineage>
        <taxon>Eukaryota</taxon>
        <taxon>Viridiplantae</taxon>
        <taxon>Streptophyta</taxon>
        <taxon>Embryophyta</taxon>
        <taxon>Marchantiophyta</taxon>
        <taxon>Marchantiopsida</taxon>
        <taxon>Marchantiidae</taxon>
        <taxon>Marchantiales</taxon>
        <taxon>Ricciaceae</taxon>
        <taxon>Riccia</taxon>
    </lineage>
</organism>
<evidence type="ECO:0000313" key="3">
    <source>
        <dbReference type="Proteomes" id="UP001633002"/>
    </source>
</evidence>
<keyword evidence="3" id="KW-1185">Reference proteome</keyword>
<dbReference type="EMBL" id="JBJQOH010000008">
    <property type="protein sequence ID" value="KAL3675152.1"/>
    <property type="molecule type" value="Genomic_DNA"/>
</dbReference>
<gene>
    <name evidence="2" type="ORF">R1sor_025100</name>
</gene>
<evidence type="ECO:0008006" key="4">
    <source>
        <dbReference type="Google" id="ProtNLM"/>
    </source>
</evidence>
<accession>A0ABD3G7L8</accession>
<protein>
    <recommendedName>
        <fullName evidence="4">Ty3-gypsy retrotransposon protein</fullName>
    </recommendedName>
</protein>
<feature type="compositionally biased region" description="Polar residues" evidence="1">
    <location>
        <begin position="125"/>
        <end position="134"/>
    </location>
</feature>
<dbReference type="AlphaFoldDB" id="A0ABD3G7L8"/>
<evidence type="ECO:0000256" key="1">
    <source>
        <dbReference type="SAM" id="MobiDB-lite"/>
    </source>
</evidence>
<comment type="caution">
    <text evidence="2">The sequence shown here is derived from an EMBL/GenBank/DDBJ whole genome shotgun (WGS) entry which is preliminary data.</text>
</comment>
<dbReference type="Proteomes" id="UP001633002">
    <property type="component" value="Unassembled WGS sequence"/>
</dbReference>
<feature type="region of interest" description="Disordered" evidence="1">
    <location>
        <begin position="112"/>
        <end position="142"/>
    </location>
</feature>
<name>A0ABD3G7L8_9MARC</name>
<sequence>MCLIHLNNRAAHPSDSVKQSRADMHRPYTVAQMQTTKVPNALLTEMQQAAQVILEVSSTLKEGSVSSMIDAIRILEAQEATMRKVISIRQSAATSNVNNQTTVYREIHTRSIPVPNRPPQIDEGNMSQEETTPEYSGEDADSRADISKYLMITHFALSPS</sequence>
<proteinExistence type="predicted"/>